<protein>
    <submittedName>
        <fullName evidence="2">Uncharacterized protein</fullName>
    </submittedName>
</protein>
<comment type="caution">
    <text evidence="2">The sequence shown here is derived from an EMBL/GenBank/DDBJ whole genome shotgun (WGS) entry which is preliminary data.</text>
</comment>
<evidence type="ECO:0000313" key="3">
    <source>
        <dbReference type="Proteomes" id="UP000823388"/>
    </source>
</evidence>
<evidence type="ECO:0000313" key="2">
    <source>
        <dbReference type="EMBL" id="KAG2593555.1"/>
    </source>
</evidence>
<dbReference type="EMBL" id="CM029046">
    <property type="protein sequence ID" value="KAG2593555.1"/>
    <property type="molecule type" value="Genomic_DNA"/>
</dbReference>
<dbReference type="Proteomes" id="UP000823388">
    <property type="component" value="Chromosome 5N"/>
</dbReference>
<feature type="region of interest" description="Disordered" evidence="1">
    <location>
        <begin position="21"/>
        <end position="46"/>
    </location>
</feature>
<reference evidence="2" key="1">
    <citation type="submission" date="2020-05" db="EMBL/GenBank/DDBJ databases">
        <title>WGS assembly of Panicum virgatum.</title>
        <authorList>
            <person name="Lovell J.T."/>
            <person name="Jenkins J."/>
            <person name="Shu S."/>
            <person name="Juenger T.E."/>
            <person name="Schmutz J."/>
        </authorList>
    </citation>
    <scope>NUCLEOTIDE SEQUENCE</scope>
    <source>
        <strain evidence="2">AP13</strain>
    </source>
</reference>
<name>A0A8T0S8Q3_PANVG</name>
<feature type="compositionally biased region" description="Polar residues" evidence="1">
    <location>
        <begin position="35"/>
        <end position="46"/>
    </location>
</feature>
<gene>
    <name evidence="2" type="ORF">PVAP13_5NG012331</name>
</gene>
<keyword evidence="3" id="KW-1185">Reference proteome</keyword>
<dbReference type="AlphaFoldDB" id="A0A8T0S8Q3"/>
<evidence type="ECO:0000256" key="1">
    <source>
        <dbReference type="SAM" id="MobiDB-lite"/>
    </source>
</evidence>
<organism evidence="2 3">
    <name type="scientific">Panicum virgatum</name>
    <name type="common">Blackwell switchgrass</name>
    <dbReference type="NCBI Taxonomy" id="38727"/>
    <lineage>
        <taxon>Eukaryota</taxon>
        <taxon>Viridiplantae</taxon>
        <taxon>Streptophyta</taxon>
        <taxon>Embryophyta</taxon>
        <taxon>Tracheophyta</taxon>
        <taxon>Spermatophyta</taxon>
        <taxon>Magnoliopsida</taxon>
        <taxon>Liliopsida</taxon>
        <taxon>Poales</taxon>
        <taxon>Poaceae</taxon>
        <taxon>PACMAD clade</taxon>
        <taxon>Panicoideae</taxon>
        <taxon>Panicodae</taxon>
        <taxon>Paniceae</taxon>
        <taxon>Panicinae</taxon>
        <taxon>Panicum</taxon>
        <taxon>Panicum sect. Hiantes</taxon>
    </lineage>
</organism>
<proteinExistence type="predicted"/>
<sequence>MRAYASAAHVRAGLPAVSACQANRGPKGGKDQATHGLTGSRRSNSPASFARQCYFGGFTSNRACLLARICVHRITAHGPIRQLLPRLLGKPFWAMTLARAGGDKGG</sequence>
<accession>A0A8T0S8Q3</accession>